<name>A0A6J4VNT3_9BACT</name>
<dbReference type="AlphaFoldDB" id="A0A6J4VNT3"/>
<accession>A0A6J4VNT3</accession>
<protein>
    <submittedName>
        <fullName evidence="2">Uncharacterized protein</fullName>
    </submittedName>
</protein>
<proteinExistence type="predicted"/>
<evidence type="ECO:0000256" key="1">
    <source>
        <dbReference type="SAM" id="MobiDB-lite"/>
    </source>
</evidence>
<evidence type="ECO:0000313" key="2">
    <source>
        <dbReference type="EMBL" id="CAA9584687.1"/>
    </source>
</evidence>
<gene>
    <name evidence="2" type="ORF">AVDCRST_MAG59-5309</name>
</gene>
<feature type="compositionally biased region" description="Basic residues" evidence="1">
    <location>
        <begin position="1"/>
        <end position="24"/>
    </location>
</feature>
<reference evidence="2" key="1">
    <citation type="submission" date="2020-02" db="EMBL/GenBank/DDBJ databases">
        <authorList>
            <person name="Meier V. D."/>
        </authorList>
    </citation>
    <scope>NUCLEOTIDE SEQUENCE</scope>
    <source>
        <strain evidence="2">AVDCRST_MAG59</strain>
    </source>
</reference>
<organism evidence="2">
    <name type="scientific">uncultured Thermomicrobiales bacterium</name>
    <dbReference type="NCBI Taxonomy" id="1645740"/>
    <lineage>
        <taxon>Bacteria</taxon>
        <taxon>Pseudomonadati</taxon>
        <taxon>Thermomicrobiota</taxon>
        <taxon>Thermomicrobia</taxon>
        <taxon>Thermomicrobiales</taxon>
        <taxon>environmental samples</taxon>
    </lineage>
</organism>
<dbReference type="EMBL" id="CADCWF010000371">
    <property type="protein sequence ID" value="CAA9584687.1"/>
    <property type="molecule type" value="Genomic_DNA"/>
</dbReference>
<sequence>MGTAPIRRRPLQARPRPARRHHRAGLGQHSFPAFPLFPIPDGREPVRIDGGGSPAVGPGLRRKATLTRLPGGCAGARPGPSRG</sequence>
<feature type="region of interest" description="Disordered" evidence="1">
    <location>
        <begin position="1"/>
        <end position="34"/>
    </location>
</feature>